<organism evidence="1 2">
    <name type="scientific">Cryobacterium sandaracinum</name>
    <dbReference type="NCBI Taxonomy" id="1259247"/>
    <lineage>
        <taxon>Bacteria</taxon>
        <taxon>Bacillati</taxon>
        <taxon>Actinomycetota</taxon>
        <taxon>Actinomycetes</taxon>
        <taxon>Micrococcales</taxon>
        <taxon>Microbacteriaceae</taxon>
        <taxon>Cryobacterium</taxon>
    </lineage>
</organism>
<dbReference type="EMBL" id="SOGO01000022">
    <property type="protein sequence ID" value="TFD03139.1"/>
    <property type="molecule type" value="Genomic_DNA"/>
</dbReference>
<dbReference type="SUPFAM" id="SSF55811">
    <property type="entry name" value="Nudix"/>
    <property type="match status" value="1"/>
</dbReference>
<dbReference type="RefSeq" id="WP_134373395.1">
    <property type="nucleotide sequence ID" value="NZ_SOGO01000022.1"/>
</dbReference>
<keyword evidence="2" id="KW-1185">Reference proteome</keyword>
<name>A0ABY2JDC0_9MICO</name>
<accession>A0ABY2JDC0</accession>
<dbReference type="Proteomes" id="UP000297851">
    <property type="component" value="Unassembled WGS sequence"/>
</dbReference>
<evidence type="ECO:0000313" key="2">
    <source>
        <dbReference type="Proteomes" id="UP000297851"/>
    </source>
</evidence>
<proteinExistence type="predicted"/>
<dbReference type="GO" id="GO:0016787">
    <property type="term" value="F:hydrolase activity"/>
    <property type="evidence" value="ECO:0007669"/>
    <property type="project" value="UniProtKB-KW"/>
</dbReference>
<protein>
    <submittedName>
        <fullName evidence="1">NUDIX hydrolase</fullName>
    </submittedName>
</protein>
<comment type="caution">
    <text evidence="1">The sequence shown here is derived from an EMBL/GenBank/DDBJ whole genome shotgun (WGS) entry which is preliminary data.</text>
</comment>
<sequence>MEPDLGDGCRDAGQYKGDICCPADARFEHPAAPDRNTGHVRDTVDNALLTRRIADVLLEVWRVNGWDGDTVNAAPDEHDAFGWFSLDEATSLDLADDEYPALFKQVLT</sequence>
<keyword evidence="1" id="KW-0378">Hydrolase</keyword>
<dbReference type="Gene3D" id="3.90.79.10">
    <property type="entry name" value="Nucleoside Triphosphate Pyrophosphohydrolase"/>
    <property type="match status" value="1"/>
</dbReference>
<reference evidence="1 2" key="1">
    <citation type="submission" date="2019-03" db="EMBL/GenBank/DDBJ databases">
        <title>Genomics of glacier-inhabiting Cryobacterium strains.</title>
        <authorList>
            <person name="Liu Q."/>
            <person name="Xin Y.-H."/>
        </authorList>
    </citation>
    <scope>NUCLEOTIDE SEQUENCE [LARGE SCALE GENOMIC DNA]</scope>
    <source>
        <strain evidence="1 2">TMT2-16</strain>
    </source>
</reference>
<evidence type="ECO:0000313" key="1">
    <source>
        <dbReference type="EMBL" id="TFD03139.1"/>
    </source>
</evidence>
<dbReference type="InterPro" id="IPR015797">
    <property type="entry name" value="NUDIX_hydrolase-like_dom_sf"/>
</dbReference>
<gene>
    <name evidence="1" type="ORF">E3T25_07370</name>
</gene>